<keyword evidence="2 7" id="KW-0349">Heme</keyword>
<dbReference type="AlphaFoldDB" id="A0AAF0WVD2"/>
<evidence type="ECO:0000313" key="10">
    <source>
        <dbReference type="EMBL" id="WOG96789.1"/>
    </source>
</evidence>
<evidence type="ECO:0000313" key="11">
    <source>
        <dbReference type="Proteomes" id="UP000077755"/>
    </source>
</evidence>
<dbReference type="Proteomes" id="UP000077755">
    <property type="component" value="Chromosome 4"/>
</dbReference>
<evidence type="ECO:0008006" key="12">
    <source>
        <dbReference type="Google" id="ProtNLM"/>
    </source>
</evidence>
<dbReference type="KEGG" id="dcr:108217296"/>
<protein>
    <recommendedName>
        <fullName evidence="12">Cytochrome P450</fullName>
    </recommendedName>
</protein>
<dbReference type="PANTHER" id="PTHR47950">
    <property type="entry name" value="CYTOCHROME P450, FAMILY 76, SUBFAMILY C, POLYPEPTIDE 5-RELATED"/>
    <property type="match status" value="1"/>
</dbReference>
<dbReference type="PANTHER" id="PTHR47950:SF4">
    <property type="entry name" value="GERANIOL 8-HYDROXYLASE-LIKE"/>
    <property type="match status" value="1"/>
</dbReference>
<evidence type="ECO:0000256" key="5">
    <source>
        <dbReference type="ARBA" id="ARBA00023004"/>
    </source>
</evidence>
<gene>
    <name evidence="9" type="ORF">DCAR_0416121</name>
    <name evidence="10" type="ORF">DCAR_0416125</name>
</gene>
<dbReference type="FunFam" id="1.10.630.10:FF:000007">
    <property type="entry name" value="Cytochrome P450 76C4"/>
    <property type="match status" value="1"/>
</dbReference>
<dbReference type="InterPro" id="IPR002401">
    <property type="entry name" value="Cyt_P450_E_grp-I"/>
</dbReference>
<dbReference type="GO" id="GO:0016705">
    <property type="term" value="F:oxidoreductase activity, acting on paired donors, with incorporation or reduction of molecular oxygen"/>
    <property type="evidence" value="ECO:0007669"/>
    <property type="project" value="InterPro"/>
</dbReference>
<dbReference type="EMBL" id="CP093346">
    <property type="protein sequence ID" value="WOG96785.1"/>
    <property type="molecule type" value="Genomic_DNA"/>
</dbReference>
<dbReference type="CDD" id="cd11073">
    <property type="entry name" value="CYP76-like"/>
    <property type="match status" value="1"/>
</dbReference>
<sequence>MDILITVTAFCILVAVTLVSVSRIRGKSHRKLPPGPCPLPIIGNIHKLGKHPHRSLAELAQVYGPIMRLKLGQITTIVISSSSMAQQVLQKQDAVFANRPVPESTRSCDHNKYSVVWLPVGSQWTSLRKILKSHLFTAKKLDENRHLRSRKVQELIRYCEKCSQSGEAVDIGRAAFLTTLNFLSNTIFSKDMTDSYDNSEAKEFKDLVWNIVVELGKPNLVDFFPFFKWINQTGKNQRIDGYSEKLIQLFDGLVNERLELKRSANFLENSRTTDTLDELLKLQQRNEIDKTQIQHLFMDLFVAGTDTTSSTVEWAMSEVLRNPETLFKAKAELNQVIGKGKIIGEEDISRLVYLRCILKETVRLHPPTPFLVPRQVKVEVELCGYTVPKNSQVLVSAWAIGRDPMLWKDPLSFQPERFMDSEINFTGHDYELIPFGAGRRMCPGMPLAMRMVPVMLGSLIHCFEWKLEGGIAPEELNMEEKVGLALAKLHPLRAVATSVVT</sequence>
<dbReference type="PROSITE" id="PS00086">
    <property type="entry name" value="CYTOCHROME_P450"/>
    <property type="match status" value="1"/>
</dbReference>
<dbReference type="InterPro" id="IPR017972">
    <property type="entry name" value="Cyt_P450_CS"/>
</dbReference>
<accession>A0AAF0WVD2</accession>
<name>A0AAF0WVD2_DAUCS</name>
<reference evidence="9" key="1">
    <citation type="journal article" date="2016" name="Nat. Genet.">
        <title>A high-quality carrot genome assembly provides new insights into carotenoid accumulation and asterid genome evolution.</title>
        <authorList>
            <person name="Iorizzo M."/>
            <person name="Ellison S."/>
            <person name="Senalik D."/>
            <person name="Zeng P."/>
            <person name="Satapoomin P."/>
            <person name="Huang J."/>
            <person name="Bowman M."/>
            <person name="Iovene M."/>
            <person name="Sanseverino W."/>
            <person name="Cavagnaro P."/>
            <person name="Yildiz M."/>
            <person name="Macko-Podgorni A."/>
            <person name="Moranska E."/>
            <person name="Grzebelus E."/>
            <person name="Grzebelus D."/>
            <person name="Ashrafi H."/>
            <person name="Zheng Z."/>
            <person name="Cheng S."/>
            <person name="Spooner D."/>
            <person name="Van Deynze A."/>
            <person name="Simon P."/>
        </authorList>
    </citation>
    <scope>NUCLEOTIDE SEQUENCE</scope>
    <source>
        <tissue evidence="9">Leaf</tissue>
    </source>
</reference>
<evidence type="ECO:0000313" key="9">
    <source>
        <dbReference type="EMBL" id="WOG96785.1"/>
    </source>
</evidence>
<comment type="similarity">
    <text evidence="1 8">Belongs to the cytochrome P450 family.</text>
</comment>
<keyword evidence="3 7" id="KW-0479">Metal-binding</keyword>
<keyword evidence="6 8" id="KW-0503">Monooxygenase</keyword>
<evidence type="ECO:0000256" key="8">
    <source>
        <dbReference type="RuleBase" id="RU000461"/>
    </source>
</evidence>
<dbReference type="Gene3D" id="1.10.630.10">
    <property type="entry name" value="Cytochrome P450"/>
    <property type="match status" value="1"/>
</dbReference>
<feature type="binding site" description="axial binding residue" evidence="7">
    <location>
        <position position="442"/>
    </location>
    <ligand>
        <name>heme</name>
        <dbReference type="ChEBI" id="CHEBI:30413"/>
    </ligand>
    <ligandPart>
        <name>Fe</name>
        <dbReference type="ChEBI" id="CHEBI:18248"/>
    </ligandPart>
</feature>
<evidence type="ECO:0000256" key="3">
    <source>
        <dbReference type="ARBA" id="ARBA00022723"/>
    </source>
</evidence>
<dbReference type="InterPro" id="IPR036396">
    <property type="entry name" value="Cyt_P450_sf"/>
</dbReference>
<keyword evidence="11" id="KW-1185">Reference proteome</keyword>
<keyword evidence="4 8" id="KW-0560">Oxidoreductase</keyword>
<dbReference type="PRINTS" id="PR00385">
    <property type="entry name" value="P450"/>
</dbReference>
<dbReference type="PRINTS" id="PR00463">
    <property type="entry name" value="EP450I"/>
</dbReference>
<reference evidence="9" key="2">
    <citation type="submission" date="2022-03" db="EMBL/GenBank/DDBJ databases">
        <title>Draft title - Genomic analysis of global carrot germplasm unveils the trajectory of domestication and the origin of high carotenoid orange carrot.</title>
        <authorList>
            <person name="Iorizzo M."/>
            <person name="Ellison S."/>
            <person name="Senalik D."/>
            <person name="Macko-Podgorni A."/>
            <person name="Grzebelus D."/>
            <person name="Bostan H."/>
            <person name="Rolling W."/>
            <person name="Curaba J."/>
            <person name="Simon P."/>
        </authorList>
    </citation>
    <scope>NUCLEOTIDE SEQUENCE</scope>
    <source>
        <tissue evidence="9">Leaf</tissue>
    </source>
</reference>
<dbReference type="GO" id="GO:0020037">
    <property type="term" value="F:heme binding"/>
    <property type="evidence" value="ECO:0007669"/>
    <property type="project" value="InterPro"/>
</dbReference>
<evidence type="ECO:0000256" key="1">
    <source>
        <dbReference type="ARBA" id="ARBA00010617"/>
    </source>
</evidence>
<dbReference type="Pfam" id="PF00067">
    <property type="entry name" value="p450"/>
    <property type="match status" value="1"/>
</dbReference>
<evidence type="ECO:0000256" key="7">
    <source>
        <dbReference type="PIRSR" id="PIRSR602401-1"/>
    </source>
</evidence>
<dbReference type="InterPro" id="IPR001128">
    <property type="entry name" value="Cyt_P450"/>
</dbReference>
<organism evidence="9 11">
    <name type="scientific">Daucus carota subsp. sativus</name>
    <name type="common">Carrot</name>
    <dbReference type="NCBI Taxonomy" id="79200"/>
    <lineage>
        <taxon>Eukaryota</taxon>
        <taxon>Viridiplantae</taxon>
        <taxon>Streptophyta</taxon>
        <taxon>Embryophyta</taxon>
        <taxon>Tracheophyta</taxon>
        <taxon>Spermatophyta</taxon>
        <taxon>Magnoliopsida</taxon>
        <taxon>eudicotyledons</taxon>
        <taxon>Gunneridae</taxon>
        <taxon>Pentapetalae</taxon>
        <taxon>asterids</taxon>
        <taxon>campanulids</taxon>
        <taxon>Apiales</taxon>
        <taxon>Apiaceae</taxon>
        <taxon>Apioideae</taxon>
        <taxon>Scandiceae</taxon>
        <taxon>Daucinae</taxon>
        <taxon>Daucus</taxon>
        <taxon>Daucus sect. Daucus</taxon>
    </lineage>
</organism>
<dbReference type="GO" id="GO:0005506">
    <property type="term" value="F:iron ion binding"/>
    <property type="evidence" value="ECO:0007669"/>
    <property type="project" value="InterPro"/>
</dbReference>
<evidence type="ECO:0000256" key="4">
    <source>
        <dbReference type="ARBA" id="ARBA00023002"/>
    </source>
</evidence>
<proteinExistence type="inferred from homology"/>
<dbReference type="EMBL" id="CP093346">
    <property type="protein sequence ID" value="WOG96789.1"/>
    <property type="molecule type" value="Genomic_DNA"/>
</dbReference>
<evidence type="ECO:0000256" key="2">
    <source>
        <dbReference type="ARBA" id="ARBA00022617"/>
    </source>
</evidence>
<keyword evidence="5 7" id="KW-0408">Iron</keyword>
<dbReference type="SUPFAM" id="SSF48264">
    <property type="entry name" value="Cytochrome P450"/>
    <property type="match status" value="1"/>
</dbReference>
<dbReference type="GO" id="GO:0004497">
    <property type="term" value="F:monooxygenase activity"/>
    <property type="evidence" value="ECO:0007669"/>
    <property type="project" value="UniProtKB-KW"/>
</dbReference>
<comment type="cofactor">
    <cofactor evidence="7">
        <name>heme</name>
        <dbReference type="ChEBI" id="CHEBI:30413"/>
    </cofactor>
</comment>
<evidence type="ECO:0000256" key="6">
    <source>
        <dbReference type="ARBA" id="ARBA00023033"/>
    </source>
</evidence>
<dbReference type="KEGG" id="dcr:108217300"/>